<evidence type="ECO:0000313" key="3">
    <source>
        <dbReference type="EMBL" id="GAT71477.1"/>
    </source>
</evidence>
<evidence type="ECO:0000313" key="4">
    <source>
        <dbReference type="Proteomes" id="UP000077701"/>
    </source>
</evidence>
<sequence>MTPPDEAHHRQAGRDRSVAVARWCAARGWPVHPLAPGRKTPAGNCRRCQGAGHPPASCACLAAGRWCHGFHAATTDPDLITSWWTANPAFGVGVACGPADLVVIDVDAHPSSVPERDRILPGIPIPDQVDLTGLTTGFHALALLAALRGAPDPAQDSATLRVRTPSGGMHVWYRAGDAGPFLCSVGSAAGAGRALAWQVDVRAGGGYIIAPGTRTGDGVYTPLGDPRVPAPLPEWLARELVRTGHRPQPAPRAQPSRAVMAPPRGRQAVVRAGGGRTGAWRALDRVLGEVLACAAVPEGAGFTAKLNVAAYTAGGLVAAGHLGQAEAEGLLADAADRARPGQTRRCAQIIRAGIAAGARHPLHIEGRPTTDPGAERRGLHAEGNR</sequence>
<feature type="region of interest" description="Disordered" evidence="1">
    <location>
        <begin position="361"/>
        <end position="385"/>
    </location>
</feature>
<protein>
    <submittedName>
        <fullName evidence="3">DNA primase</fullName>
    </submittedName>
</protein>
<dbReference type="Pfam" id="PF09250">
    <property type="entry name" value="Prim-Pol"/>
    <property type="match status" value="1"/>
</dbReference>
<reference evidence="4" key="2">
    <citation type="submission" date="2016-04" db="EMBL/GenBank/DDBJ databases">
        <title>Planomonospora sphaerica JCM9374 whole genome shotgun sequence.</title>
        <authorList>
            <person name="Suzuki T."/>
            <person name="Dohra H."/>
            <person name="Kodani S."/>
        </authorList>
    </citation>
    <scope>NUCLEOTIDE SEQUENCE [LARGE SCALE GENOMIC DNA]</scope>
    <source>
        <strain evidence="4">JCM 9374</strain>
    </source>
</reference>
<dbReference type="CDD" id="cd04859">
    <property type="entry name" value="Prim_Pol"/>
    <property type="match status" value="1"/>
</dbReference>
<dbReference type="SMART" id="SM00943">
    <property type="entry name" value="Prim-Pol"/>
    <property type="match status" value="1"/>
</dbReference>
<feature type="region of interest" description="Disordered" evidence="1">
    <location>
        <begin position="244"/>
        <end position="264"/>
    </location>
</feature>
<name>A0A161LP95_9ACTN</name>
<dbReference type="STRING" id="161355.PS9374_07168"/>
<evidence type="ECO:0000256" key="1">
    <source>
        <dbReference type="SAM" id="MobiDB-lite"/>
    </source>
</evidence>
<dbReference type="RefSeq" id="WP_068904601.1">
    <property type="nucleotide sequence ID" value="NZ_BDCX01000035.1"/>
</dbReference>
<keyword evidence="4" id="KW-1185">Reference proteome</keyword>
<feature type="compositionally biased region" description="Basic and acidic residues" evidence="1">
    <location>
        <begin position="362"/>
        <end position="385"/>
    </location>
</feature>
<comment type="caution">
    <text evidence="3">The sequence shown here is derived from an EMBL/GenBank/DDBJ whole genome shotgun (WGS) entry which is preliminary data.</text>
</comment>
<gene>
    <name evidence="3" type="ORF">PS9374_07168</name>
</gene>
<dbReference type="InterPro" id="IPR015330">
    <property type="entry name" value="DNA_primase/pol_bifunc_N"/>
</dbReference>
<accession>A0A161LP95</accession>
<dbReference type="OrthoDB" id="3218228at2"/>
<proteinExistence type="predicted"/>
<dbReference type="Proteomes" id="UP000077701">
    <property type="component" value="Unassembled WGS sequence"/>
</dbReference>
<dbReference type="SUPFAM" id="SSF56747">
    <property type="entry name" value="Prim-pol domain"/>
    <property type="match status" value="1"/>
</dbReference>
<evidence type="ECO:0000259" key="2">
    <source>
        <dbReference type="SMART" id="SM00943"/>
    </source>
</evidence>
<dbReference type="EMBL" id="BDCX01000035">
    <property type="protein sequence ID" value="GAT71477.1"/>
    <property type="molecule type" value="Genomic_DNA"/>
</dbReference>
<dbReference type="AlphaFoldDB" id="A0A161LP95"/>
<reference evidence="3 4" key="1">
    <citation type="journal article" date="2016" name="Genome Announc.">
        <title>Draft Genome Sequence of Planomonospora sphaerica JCM9374, a Rare Actinomycete.</title>
        <authorList>
            <person name="Dohra H."/>
            <person name="Suzuki T."/>
            <person name="Inoue Y."/>
            <person name="Kodani S."/>
        </authorList>
    </citation>
    <scope>NUCLEOTIDE SEQUENCE [LARGE SCALE GENOMIC DNA]</scope>
    <source>
        <strain evidence="3 4">JCM 9374</strain>
    </source>
</reference>
<organism evidence="3 4">
    <name type="scientific">Planomonospora sphaerica</name>
    <dbReference type="NCBI Taxonomy" id="161355"/>
    <lineage>
        <taxon>Bacteria</taxon>
        <taxon>Bacillati</taxon>
        <taxon>Actinomycetota</taxon>
        <taxon>Actinomycetes</taxon>
        <taxon>Streptosporangiales</taxon>
        <taxon>Streptosporangiaceae</taxon>
        <taxon>Planomonospora</taxon>
    </lineage>
</organism>
<feature type="domain" description="DNA primase/polymerase bifunctional N-terminal" evidence="2">
    <location>
        <begin position="21"/>
        <end position="236"/>
    </location>
</feature>